<dbReference type="AlphaFoldDB" id="A0A844GGF6"/>
<accession>A0A844GGF6</accession>
<evidence type="ECO:0000259" key="2">
    <source>
        <dbReference type="Pfam" id="PF16173"/>
    </source>
</evidence>
<evidence type="ECO:0000313" key="3">
    <source>
        <dbReference type="EMBL" id="MTD59728.1"/>
    </source>
</evidence>
<proteinExistence type="predicted"/>
<dbReference type="Pfam" id="PF16173">
    <property type="entry name" value="DUF4874"/>
    <property type="match status" value="1"/>
</dbReference>
<name>A0A844GGF6_9FIRM</name>
<dbReference type="EMBL" id="WMBC01000001">
    <property type="protein sequence ID" value="MTD59728.1"/>
    <property type="molecule type" value="Genomic_DNA"/>
</dbReference>
<evidence type="ECO:0000259" key="1">
    <source>
        <dbReference type="Pfam" id="PF16116"/>
    </source>
</evidence>
<organism evidence="3 4">
    <name type="scientific">Blautia luti DSM 14534 = JCM 17040</name>
    <dbReference type="NCBI Taxonomy" id="649762"/>
    <lineage>
        <taxon>Bacteria</taxon>
        <taxon>Bacillati</taxon>
        <taxon>Bacillota</taxon>
        <taxon>Clostridia</taxon>
        <taxon>Lachnospirales</taxon>
        <taxon>Lachnospiraceae</taxon>
        <taxon>Blautia</taxon>
    </lineage>
</organism>
<sequence length="437" mass="51090">MKVRYMIWKNMKNRNGWDFRQEELTESLDELENPARGWYGIYTFSVERSIDQEELRWSLRQGESLALVLLDIRAYRSIRLDEVAAQNIKDILSFFLQYRKDVILRPVYDREGNGRICEPDTFEIVLEHLKQICEILADIEHSVIIFQGMLVGSWGEMHDSRYLSSKHMGEMWECMQKYSGEDLYMAVRTPSQWRTLKSEDEFLQKKYAHLSLFDDGILGSLTHLGTFGTMIKEAAGWSCPWTRKEELDFIDQLTENVFCGGEVTSCTEEEKEKLCDEDFIVNELKKMHLTYLDSTYDMKVLNQWKKMQYEGSEIWQGHSLYDYIGSHLGYRLTVKCVKMKITWFGKAEFIIEIENTGFGRLFQEAELFLTIENEKIRKEIPVSIDLREIFPGTTVQGKAVTEPVSGKVFLRAQRKKDGQNIRFANKNSAENFCIGAL</sequence>
<reference evidence="3 4" key="1">
    <citation type="submission" date="2019-11" db="EMBL/GenBank/DDBJ databases">
        <title>Draft genome sequence of Blautia luti DSM 14534T, isolated from human stool.</title>
        <authorList>
            <person name="Ortiz R."/>
            <person name="Melis-Arcos F."/>
            <person name="Covarrubias P."/>
            <person name="Cardenas J.P."/>
            <person name="Perez-Donoso J."/>
            <person name="Almonacid D."/>
        </authorList>
    </citation>
    <scope>NUCLEOTIDE SEQUENCE [LARGE SCALE GENOMIC DNA]</scope>
    <source>
        <strain evidence="3 4">DSM 14534</strain>
    </source>
</reference>
<dbReference type="Proteomes" id="UP000437824">
    <property type="component" value="Unassembled WGS sequence"/>
</dbReference>
<feature type="domain" description="DUF4874" evidence="2">
    <location>
        <begin position="33"/>
        <end position="191"/>
    </location>
</feature>
<protein>
    <submittedName>
        <fullName evidence="3">DUF4832 domain-containing protein</fullName>
    </submittedName>
</protein>
<evidence type="ECO:0000313" key="4">
    <source>
        <dbReference type="Proteomes" id="UP000437824"/>
    </source>
</evidence>
<feature type="domain" description="DUF4832" evidence="1">
    <location>
        <begin position="210"/>
        <end position="403"/>
    </location>
</feature>
<gene>
    <name evidence="3" type="ORF">GKZ57_00160</name>
</gene>
<dbReference type="InterPro" id="IPR032267">
    <property type="entry name" value="DUF4832"/>
</dbReference>
<comment type="caution">
    <text evidence="3">The sequence shown here is derived from an EMBL/GenBank/DDBJ whole genome shotgun (WGS) entry which is preliminary data.</text>
</comment>
<dbReference type="InterPro" id="IPR032379">
    <property type="entry name" value="DUF4874"/>
</dbReference>
<dbReference type="Pfam" id="PF16116">
    <property type="entry name" value="DUF4832"/>
    <property type="match status" value="1"/>
</dbReference>